<dbReference type="Pfam" id="PF00528">
    <property type="entry name" value="BPD_transp_1"/>
    <property type="match status" value="1"/>
</dbReference>
<evidence type="ECO:0000313" key="9">
    <source>
        <dbReference type="Proteomes" id="UP000093501"/>
    </source>
</evidence>
<comment type="caution">
    <text evidence="8">The sequence shown here is derived from an EMBL/GenBank/DDBJ whole genome shotgun (WGS) entry which is preliminary data.</text>
</comment>
<evidence type="ECO:0000256" key="7">
    <source>
        <dbReference type="RuleBase" id="RU363032"/>
    </source>
</evidence>
<dbReference type="SUPFAM" id="SSF161098">
    <property type="entry name" value="MetI-like"/>
    <property type="match status" value="1"/>
</dbReference>
<evidence type="ECO:0000256" key="2">
    <source>
        <dbReference type="ARBA" id="ARBA00022448"/>
    </source>
</evidence>
<keyword evidence="4 7" id="KW-0812">Transmembrane</keyword>
<evidence type="ECO:0000313" key="8">
    <source>
        <dbReference type="EMBL" id="OCL37133.1"/>
    </source>
</evidence>
<dbReference type="Proteomes" id="UP000093501">
    <property type="component" value="Unassembled WGS sequence"/>
</dbReference>
<evidence type="ECO:0000256" key="5">
    <source>
        <dbReference type="ARBA" id="ARBA00022989"/>
    </source>
</evidence>
<proteinExistence type="inferred from homology"/>
<protein>
    <submittedName>
        <fullName evidence="8">ABC transporter permease</fullName>
    </submittedName>
</protein>
<feature type="transmembrane region" description="Helical" evidence="7">
    <location>
        <begin position="193"/>
        <end position="217"/>
    </location>
</feature>
<dbReference type="PROSITE" id="PS50928">
    <property type="entry name" value="ABC_TM1"/>
    <property type="match status" value="1"/>
</dbReference>
<dbReference type="GO" id="GO:0005886">
    <property type="term" value="C:plasma membrane"/>
    <property type="evidence" value="ECO:0007669"/>
    <property type="project" value="UniProtKB-SubCell"/>
</dbReference>
<keyword evidence="3" id="KW-1003">Cell membrane</keyword>
<dbReference type="InterPro" id="IPR000515">
    <property type="entry name" value="MetI-like"/>
</dbReference>
<evidence type="ECO:0000256" key="1">
    <source>
        <dbReference type="ARBA" id="ARBA00004651"/>
    </source>
</evidence>
<name>A0A1C0AS68_9ACTN</name>
<evidence type="ECO:0000256" key="4">
    <source>
        <dbReference type="ARBA" id="ARBA00022692"/>
    </source>
</evidence>
<comment type="similarity">
    <text evidence="7">Belongs to the binding-protein-dependent transport system permease family.</text>
</comment>
<dbReference type="Gene3D" id="1.10.3720.10">
    <property type="entry name" value="MetI-like"/>
    <property type="match status" value="1"/>
</dbReference>
<dbReference type="AlphaFoldDB" id="A0A1C0AS68"/>
<sequence length="291" mass="30909">MTRPTTSRSDVAEPLDPAEEPLADDAAARPARWRRALPILLATGIFLVLWQVVSWSGWKPEYLLPGPTVVLGELARLASEPSFWVALGRTLTRAVVGFALAVAIGTAIGLATARSRLLRSAIGSLVTGLQTMPSVVWFPLAILLMGLGEQAIMFVVVLGAAPSVANGVLTGVDQVPPAYHRLGDVLGARGWTLYRHIIIPAALPSYVAGLSQGWAFAWRSLMAGELLVVIPGAIALGNRLSFAQEFGDAAGLMAYMIVILVVGMLADTAFSAAARRLRERRGLATPAERRA</sequence>
<comment type="subcellular location">
    <subcellularLocation>
        <location evidence="1 7">Cell membrane</location>
        <topology evidence="1 7">Multi-pass membrane protein</topology>
    </subcellularLocation>
</comment>
<keyword evidence="2 7" id="KW-0813">Transport</keyword>
<dbReference type="GO" id="GO:0055085">
    <property type="term" value="P:transmembrane transport"/>
    <property type="evidence" value="ECO:0007669"/>
    <property type="project" value="InterPro"/>
</dbReference>
<keyword evidence="6 7" id="KW-0472">Membrane</keyword>
<evidence type="ECO:0000256" key="3">
    <source>
        <dbReference type="ARBA" id="ARBA00022475"/>
    </source>
</evidence>
<keyword evidence="9" id="KW-1185">Reference proteome</keyword>
<evidence type="ECO:0000256" key="6">
    <source>
        <dbReference type="ARBA" id="ARBA00023136"/>
    </source>
</evidence>
<dbReference type="RefSeq" id="WP_068749575.1">
    <property type="nucleotide sequence ID" value="NZ_LR214441.1"/>
</dbReference>
<feature type="transmembrane region" description="Helical" evidence="7">
    <location>
        <begin position="91"/>
        <end position="113"/>
    </location>
</feature>
<feature type="transmembrane region" description="Helical" evidence="7">
    <location>
        <begin position="252"/>
        <end position="273"/>
    </location>
</feature>
<organism evidence="8 9">
    <name type="scientific">Tessaracoccus lapidicaptus</name>
    <dbReference type="NCBI Taxonomy" id="1427523"/>
    <lineage>
        <taxon>Bacteria</taxon>
        <taxon>Bacillati</taxon>
        <taxon>Actinomycetota</taxon>
        <taxon>Actinomycetes</taxon>
        <taxon>Propionibacteriales</taxon>
        <taxon>Propionibacteriaceae</taxon>
        <taxon>Tessaracoccus</taxon>
    </lineage>
</organism>
<dbReference type="PANTHER" id="PTHR30151">
    <property type="entry name" value="ALKANE SULFONATE ABC TRANSPORTER-RELATED, MEMBRANE SUBUNIT"/>
    <property type="match status" value="1"/>
</dbReference>
<dbReference type="PANTHER" id="PTHR30151:SF40">
    <property type="entry name" value="TRANSPORT SYSTEM INTEGRAL MEMBRANE PROTEIN"/>
    <property type="match status" value="1"/>
</dbReference>
<reference evidence="9" key="1">
    <citation type="submission" date="2016-07" db="EMBL/GenBank/DDBJ databases">
        <authorList>
            <person name="Florea S."/>
            <person name="Webb J.S."/>
            <person name="Jaromczyk J."/>
            <person name="Schardl C.L."/>
        </authorList>
    </citation>
    <scope>NUCLEOTIDE SEQUENCE [LARGE SCALE GENOMIC DNA]</scope>
    <source>
        <strain evidence="9">IPBSL-7</strain>
    </source>
</reference>
<dbReference type="InterPro" id="IPR035906">
    <property type="entry name" value="MetI-like_sf"/>
</dbReference>
<gene>
    <name evidence="8" type="ORF">BCR15_11775</name>
</gene>
<dbReference type="EMBL" id="MBQD01000002">
    <property type="protein sequence ID" value="OCL37133.1"/>
    <property type="molecule type" value="Genomic_DNA"/>
</dbReference>
<feature type="transmembrane region" description="Helical" evidence="7">
    <location>
        <begin position="125"/>
        <end position="145"/>
    </location>
</feature>
<feature type="transmembrane region" description="Helical" evidence="7">
    <location>
        <begin position="39"/>
        <end position="58"/>
    </location>
</feature>
<dbReference type="CDD" id="cd06261">
    <property type="entry name" value="TM_PBP2"/>
    <property type="match status" value="1"/>
</dbReference>
<keyword evidence="5 7" id="KW-1133">Transmembrane helix</keyword>
<accession>A0A1C0AS68</accession>